<dbReference type="GO" id="GO:0016162">
    <property type="term" value="F:cellulose 1,4-beta-cellobiosidase activity"/>
    <property type="evidence" value="ECO:0007669"/>
    <property type="project" value="UniProtKB-EC"/>
</dbReference>
<keyword evidence="6 18" id="KW-0732">Signal</keyword>
<feature type="domain" description="CBM1" evidence="19">
    <location>
        <begin position="503"/>
        <end position="542"/>
    </location>
</feature>
<evidence type="ECO:0000256" key="8">
    <source>
        <dbReference type="ARBA" id="ARBA00022898"/>
    </source>
</evidence>
<dbReference type="Gene3D" id="2.70.100.10">
    <property type="entry name" value="Glycoside hydrolase, family 7, domain"/>
    <property type="match status" value="1"/>
</dbReference>
<dbReference type="Proteomes" id="UP000567179">
    <property type="component" value="Unassembled WGS sequence"/>
</dbReference>
<dbReference type="PROSITE" id="PS51164">
    <property type="entry name" value="CBM1_2"/>
    <property type="match status" value="1"/>
</dbReference>
<dbReference type="InterPro" id="IPR000254">
    <property type="entry name" value="CBD"/>
</dbReference>
<dbReference type="InterPro" id="IPR037019">
    <property type="entry name" value="Glyco_hydro_7_sf"/>
</dbReference>
<evidence type="ECO:0000256" key="7">
    <source>
        <dbReference type="ARBA" id="ARBA00022801"/>
    </source>
</evidence>
<evidence type="ECO:0000256" key="9">
    <source>
        <dbReference type="ARBA" id="ARBA00023001"/>
    </source>
</evidence>
<dbReference type="InterPro" id="IPR015421">
    <property type="entry name" value="PyrdxlP-dep_Trfase_major"/>
</dbReference>
<evidence type="ECO:0000256" key="3">
    <source>
        <dbReference type="ARBA" id="ARBA00006044"/>
    </source>
</evidence>
<keyword evidence="15" id="KW-0624">Polysaccharide degradation</keyword>
<evidence type="ECO:0000259" key="19">
    <source>
        <dbReference type="PROSITE" id="PS51164"/>
    </source>
</evidence>
<dbReference type="SUPFAM" id="SSF49899">
    <property type="entry name" value="Concanavalin A-like lectins/glucanases"/>
    <property type="match status" value="1"/>
</dbReference>
<dbReference type="CDD" id="cd07999">
    <property type="entry name" value="GH7_CBH_EG"/>
    <property type="match status" value="1"/>
</dbReference>
<dbReference type="PANTHER" id="PTHR33753">
    <property type="entry name" value="1,4-BETA-D-GLUCAN CELLOBIOHYDROLASE B"/>
    <property type="match status" value="1"/>
</dbReference>
<keyword evidence="12" id="KW-0456">Lyase</keyword>
<organism evidence="20 21">
    <name type="scientific">Psilocybe cf. subviscida</name>
    <dbReference type="NCBI Taxonomy" id="2480587"/>
    <lineage>
        <taxon>Eukaryota</taxon>
        <taxon>Fungi</taxon>
        <taxon>Dikarya</taxon>
        <taxon>Basidiomycota</taxon>
        <taxon>Agaricomycotina</taxon>
        <taxon>Agaricomycetes</taxon>
        <taxon>Agaricomycetidae</taxon>
        <taxon>Agaricales</taxon>
        <taxon>Agaricineae</taxon>
        <taxon>Strophariaceae</taxon>
        <taxon>Psilocybe</taxon>
    </lineage>
</organism>
<dbReference type="AlphaFoldDB" id="A0A8H5BDV5"/>
<comment type="similarity">
    <text evidence="4">Belongs to the group II decarboxylase family.</text>
</comment>
<dbReference type="SMART" id="SM00236">
    <property type="entry name" value="fCBD"/>
    <property type="match status" value="1"/>
</dbReference>
<dbReference type="Gene3D" id="1.20.1340.10">
    <property type="entry name" value="dopa decarboxylase, N-terminal domain"/>
    <property type="match status" value="1"/>
</dbReference>
<dbReference type="InterPro" id="IPR035971">
    <property type="entry name" value="CBD_sf"/>
</dbReference>
<dbReference type="Gene3D" id="3.90.1150.10">
    <property type="entry name" value="Aspartate Aminotransferase, domain 1"/>
    <property type="match status" value="1"/>
</dbReference>
<evidence type="ECO:0000256" key="10">
    <source>
        <dbReference type="ARBA" id="ARBA00023157"/>
    </source>
</evidence>
<evidence type="ECO:0000256" key="2">
    <source>
        <dbReference type="ARBA" id="ARBA00001933"/>
    </source>
</evidence>
<dbReference type="SUPFAM" id="SSF57180">
    <property type="entry name" value="Cellulose-binding domain"/>
    <property type="match status" value="1"/>
</dbReference>
<evidence type="ECO:0000256" key="17">
    <source>
        <dbReference type="SAM" id="MobiDB-lite"/>
    </source>
</evidence>
<proteinExistence type="inferred from homology"/>
<dbReference type="InterPro" id="IPR015422">
    <property type="entry name" value="PyrdxlP-dep_Trfase_small"/>
</dbReference>
<feature type="region of interest" description="Disordered" evidence="17">
    <location>
        <begin position="461"/>
        <end position="504"/>
    </location>
</feature>
<evidence type="ECO:0000256" key="4">
    <source>
        <dbReference type="ARBA" id="ARBA00009533"/>
    </source>
</evidence>
<dbReference type="FunFam" id="2.70.100.10:FF:000001">
    <property type="entry name" value="Glucanase"/>
    <property type="match status" value="1"/>
</dbReference>
<evidence type="ECO:0000256" key="13">
    <source>
        <dbReference type="ARBA" id="ARBA00023277"/>
    </source>
</evidence>
<dbReference type="InterPro" id="IPR013320">
    <property type="entry name" value="ConA-like_dom_sf"/>
</dbReference>
<feature type="compositionally biased region" description="Low complexity" evidence="17">
    <location>
        <begin position="462"/>
        <end position="504"/>
    </location>
</feature>
<dbReference type="SUPFAM" id="SSF53383">
    <property type="entry name" value="PLP-dependent transferases"/>
    <property type="match status" value="1"/>
</dbReference>
<dbReference type="OrthoDB" id="639767at2759"/>
<comment type="similarity">
    <text evidence="3">Belongs to the glycosyl hydrolase 7 (cellulase C) family.</text>
</comment>
<dbReference type="InterPro" id="IPR021115">
    <property type="entry name" value="Pyridoxal-P_BS"/>
</dbReference>
<dbReference type="InterPro" id="IPR002129">
    <property type="entry name" value="PyrdxlP-dep_de-COase"/>
</dbReference>
<dbReference type="GO" id="GO:0030170">
    <property type="term" value="F:pyridoxal phosphate binding"/>
    <property type="evidence" value="ECO:0007669"/>
    <property type="project" value="InterPro"/>
</dbReference>
<evidence type="ECO:0000256" key="14">
    <source>
        <dbReference type="ARBA" id="ARBA00023295"/>
    </source>
</evidence>
<dbReference type="Pfam" id="PF00840">
    <property type="entry name" value="Glyco_hydro_7"/>
    <property type="match status" value="1"/>
</dbReference>
<dbReference type="GO" id="GO:0030245">
    <property type="term" value="P:cellulose catabolic process"/>
    <property type="evidence" value="ECO:0007669"/>
    <property type="project" value="UniProtKB-KW"/>
</dbReference>
<dbReference type="GO" id="GO:0019752">
    <property type="term" value="P:carboxylic acid metabolic process"/>
    <property type="evidence" value="ECO:0007669"/>
    <property type="project" value="InterPro"/>
</dbReference>
<comment type="caution">
    <text evidence="20">The sequence shown here is derived from an EMBL/GenBank/DDBJ whole genome shotgun (WGS) entry which is preliminary data.</text>
</comment>
<keyword evidence="7" id="KW-0378">Hydrolase</keyword>
<dbReference type="Pfam" id="PF00734">
    <property type="entry name" value="CBM_1"/>
    <property type="match status" value="1"/>
</dbReference>
<keyword evidence="10" id="KW-1015">Disulfide bond</keyword>
<feature type="modified residue" description="N6-(pyridoxal phosphate)lysine" evidence="16">
    <location>
        <position position="875"/>
    </location>
</feature>
<dbReference type="PANTHER" id="PTHR33753:SF2">
    <property type="entry name" value="GLYCOSIDE HYDROLASE FAMILY 7 PROTEIN"/>
    <property type="match status" value="1"/>
</dbReference>
<keyword evidence="8 16" id="KW-0663">Pyridoxal phosphate</keyword>
<dbReference type="Gene3D" id="3.40.640.10">
    <property type="entry name" value="Type I PLP-dependent aspartate aminotransferase-like (Major domain)"/>
    <property type="match status" value="1"/>
</dbReference>
<keyword evidence="9" id="KW-0136">Cellulose degradation</keyword>
<keyword evidence="21" id="KW-1185">Reference proteome</keyword>
<feature type="signal peptide" evidence="18">
    <location>
        <begin position="1"/>
        <end position="23"/>
    </location>
</feature>
<evidence type="ECO:0000313" key="20">
    <source>
        <dbReference type="EMBL" id="KAF5321497.1"/>
    </source>
</evidence>
<comment type="catalytic activity">
    <reaction evidence="1">
        <text>Hydrolysis of (1-&gt;4)-beta-D-glucosidic linkages in cellulose and cellotetraose, releasing cellobiose from the non-reducing ends of the chains.</text>
        <dbReference type="EC" id="3.2.1.91"/>
    </reaction>
</comment>
<evidence type="ECO:0000256" key="11">
    <source>
        <dbReference type="ARBA" id="ARBA00023180"/>
    </source>
</evidence>
<evidence type="ECO:0000256" key="5">
    <source>
        <dbReference type="ARBA" id="ARBA00012561"/>
    </source>
</evidence>
<gene>
    <name evidence="20" type="ORF">D9619_001502</name>
</gene>
<dbReference type="PRINTS" id="PR00734">
    <property type="entry name" value="GLHYDRLASE7"/>
</dbReference>
<reference evidence="20 21" key="1">
    <citation type="journal article" date="2020" name="ISME J.">
        <title>Uncovering the hidden diversity of litter-decomposition mechanisms in mushroom-forming fungi.</title>
        <authorList>
            <person name="Floudas D."/>
            <person name="Bentzer J."/>
            <person name="Ahren D."/>
            <person name="Johansson T."/>
            <person name="Persson P."/>
            <person name="Tunlid A."/>
        </authorList>
    </citation>
    <scope>NUCLEOTIDE SEQUENCE [LARGE SCALE GENOMIC DNA]</scope>
    <source>
        <strain evidence="20 21">CBS 101986</strain>
    </source>
</reference>
<dbReference type="EMBL" id="JAACJJ010000028">
    <property type="protein sequence ID" value="KAF5321497.1"/>
    <property type="molecule type" value="Genomic_DNA"/>
</dbReference>
<evidence type="ECO:0000256" key="16">
    <source>
        <dbReference type="PIRSR" id="PIRSR602129-50"/>
    </source>
</evidence>
<dbReference type="EC" id="3.2.1.91" evidence="5"/>
<dbReference type="GO" id="GO:0005576">
    <property type="term" value="C:extracellular region"/>
    <property type="evidence" value="ECO:0007669"/>
    <property type="project" value="InterPro"/>
</dbReference>
<evidence type="ECO:0000256" key="1">
    <source>
        <dbReference type="ARBA" id="ARBA00001641"/>
    </source>
</evidence>
<evidence type="ECO:0000256" key="18">
    <source>
        <dbReference type="SAM" id="SignalP"/>
    </source>
</evidence>
<dbReference type="InterPro" id="IPR001722">
    <property type="entry name" value="Glyco_hydro_7"/>
</dbReference>
<dbReference type="PROSITE" id="PS00392">
    <property type="entry name" value="DDC_GAD_HDC_YDC"/>
    <property type="match status" value="1"/>
</dbReference>
<accession>A0A8H5BDV5</accession>
<dbReference type="InterPro" id="IPR015424">
    <property type="entry name" value="PyrdxlP-dep_Trfase"/>
</dbReference>
<evidence type="ECO:0000256" key="6">
    <source>
        <dbReference type="ARBA" id="ARBA00022729"/>
    </source>
</evidence>
<comment type="cofactor">
    <cofactor evidence="2 16">
        <name>pyridoxal 5'-phosphate</name>
        <dbReference type="ChEBI" id="CHEBI:597326"/>
    </cofactor>
</comment>
<dbReference type="GO" id="GO:0016831">
    <property type="term" value="F:carboxy-lyase activity"/>
    <property type="evidence" value="ECO:0007669"/>
    <property type="project" value="InterPro"/>
</dbReference>
<protein>
    <recommendedName>
        <fullName evidence="5">cellulose 1,4-beta-cellobiosidase (non-reducing end)</fullName>
        <ecNumber evidence="5">3.2.1.91</ecNumber>
    </recommendedName>
</protein>
<dbReference type="GO" id="GO:0030248">
    <property type="term" value="F:cellulose binding"/>
    <property type="evidence" value="ECO:0007669"/>
    <property type="project" value="InterPro"/>
</dbReference>
<feature type="chain" id="PRO_5034916737" description="cellulose 1,4-beta-cellobiosidase (non-reducing end)" evidence="18">
    <location>
        <begin position="24"/>
        <end position="1073"/>
    </location>
</feature>
<name>A0A8H5BDV5_9AGAR</name>
<keyword evidence="11" id="KW-0325">Glycoprotein</keyword>
<sequence length="1073" mass="116023">MSIFAMFPKAALLALSYGAIAMGQLVGTYTAENHPSLPFQRCTTSGGCTTVSSGQVVLDANWRWLHVKDGYSNCYTGNKWNTTVCPDNLTCAQNCALDGADYQGTYGISTSGNSLTLKYVTNGSSGKNIGSRVYLMASDSNYELFKLLNQEFTFDVDVSNLPCGLNGAVYFNEMDADGGLSKFSTNKAGAKYGTGYCDSQCPKDIKFISGLANVEGWNPSSSDANGGNGRDGTCCNELDIWEANKISNAFTPHPCTVSGPYRCTGTECNTPTDRYDGVCDPDGCDFNSYRLGDTGFFGPGKIVNTNKKLTLVTQFLTDTGTASGKLVEIRRLYVQDGKVIQNSKVNIPGLPAVDSLTDSFCDAQKTVFGDPNAHKSKGGFPGMEKAMRNGLVLALSLWDDHHANMLWLDSTYPTDSTALGAARGDCPTNSGKPADLQATIPNASVTFSNIKVGDIGSTYSGTPVDPSSSTTRVVTSTTATTRPGTTTTTRPGTTTTTSSAAGPTQSKWGQCGGNGYTGPTICASGSTCTRSNDCLAGLERALDGAVIAAARPPSHKTFSHLTWFRKAGYQAIDRICDYYSSLQEKNVISTVQPGYLREHIPFLAARSDTEVNLTVTPPEEGENFEVIADDYQKFIVPGLTHWQHPSFFAYFPTACTFEGILGDLYASSTANPGFNWTSSPACTELEAIVLDWAANMLGLSPAFLNSSGTTASDSALVMVVAARSLYQRNHPDVKAEDLVIYVTTQTHSLGAKAALVLGLQVRAIEVTAEDNFSLRGDALRAALEEDEKLGRKPFILTTIAPYILSFKVATAGTTSSGATDNMSEIRKVANDYPSLWVHIDAAWAGVALACPEFREKLFLDEINAFATSFSTNFHKWGLVTFDCSTLWVRDRKLLTEALDITPPFLRTHQSDAVLGGMVIDYRNWHLGLGRRFRSLKLWFVLRGFGVEGFRKYIRRSVDLNEIFANLVKDSTNLEIVTAPNLALTVFRVILKGGSPNLESLNSLNRLFFGRISARPDIMLTQTTLNGVFCIRLAVGAARTTEMHIQQAFTLIEKEAELAIETWSQTVNGMLTVG</sequence>
<dbReference type="Pfam" id="PF00282">
    <property type="entry name" value="Pyridoxal_deC"/>
    <property type="match status" value="1"/>
</dbReference>
<keyword evidence="14" id="KW-0326">Glycosidase</keyword>
<evidence type="ECO:0000313" key="21">
    <source>
        <dbReference type="Proteomes" id="UP000567179"/>
    </source>
</evidence>
<evidence type="ECO:0000256" key="12">
    <source>
        <dbReference type="ARBA" id="ARBA00023239"/>
    </source>
</evidence>
<evidence type="ECO:0000256" key="15">
    <source>
        <dbReference type="ARBA" id="ARBA00023326"/>
    </source>
</evidence>
<keyword evidence="13" id="KW-0119">Carbohydrate metabolism</keyword>